<proteinExistence type="predicted"/>
<keyword evidence="2" id="KW-0472">Membrane</keyword>
<keyword evidence="2" id="KW-0812">Transmembrane</keyword>
<gene>
    <name evidence="3" type="ORF">QF035_002198</name>
</gene>
<keyword evidence="2" id="KW-1133">Transmembrane helix</keyword>
<evidence type="ECO:0000313" key="3">
    <source>
        <dbReference type="EMBL" id="MDQ1024616.1"/>
    </source>
</evidence>
<reference evidence="3 4" key="1">
    <citation type="submission" date="2023-07" db="EMBL/GenBank/DDBJ databases">
        <title>Comparative genomics of wheat-associated soil bacteria to identify genetic determinants of phenazine resistance.</title>
        <authorList>
            <person name="Mouncey N."/>
        </authorList>
    </citation>
    <scope>NUCLEOTIDE SEQUENCE [LARGE SCALE GENOMIC DNA]</scope>
    <source>
        <strain evidence="3 4">V2I4</strain>
    </source>
</reference>
<evidence type="ECO:0000256" key="2">
    <source>
        <dbReference type="SAM" id="Phobius"/>
    </source>
</evidence>
<keyword evidence="4" id="KW-1185">Reference proteome</keyword>
<dbReference type="Proteomes" id="UP001230328">
    <property type="component" value="Unassembled WGS sequence"/>
</dbReference>
<name>A0ABU0SM38_9ACTN</name>
<evidence type="ECO:0000313" key="4">
    <source>
        <dbReference type="Proteomes" id="UP001230328"/>
    </source>
</evidence>
<protein>
    <recommendedName>
        <fullName evidence="5">Integral membrane protein</fullName>
    </recommendedName>
</protein>
<evidence type="ECO:0008006" key="5">
    <source>
        <dbReference type="Google" id="ProtNLM"/>
    </source>
</evidence>
<dbReference type="RefSeq" id="WP_307519896.1">
    <property type="nucleotide sequence ID" value="NZ_JAUSZI010000002.1"/>
</dbReference>
<dbReference type="EMBL" id="JAUSZI010000002">
    <property type="protein sequence ID" value="MDQ1024616.1"/>
    <property type="molecule type" value="Genomic_DNA"/>
</dbReference>
<feature type="region of interest" description="Disordered" evidence="1">
    <location>
        <begin position="1"/>
        <end position="27"/>
    </location>
</feature>
<sequence length="205" mass="23687">MRYDPDGCEGPGRNSSVNGEEKTPSVHDYDDPAWGPLPVRPAALRWLLLLPLTLVFLPLWWVVWVFLAACFYCVAPVAELIVYMVPRAENGAIRMLDATLGRVPFVPLWCVPPVALVREGDTAFYRARVDRRVEKQTRRVETSRHRREYHRDLELGAHYFRGAGAGYVLRVASERGWNLHPVLRSHPRRRLRLHHNGRPRPDLRN</sequence>
<comment type="caution">
    <text evidence="3">The sequence shown here is derived from an EMBL/GenBank/DDBJ whole genome shotgun (WGS) entry which is preliminary data.</text>
</comment>
<accession>A0ABU0SM38</accession>
<organism evidence="3 4">
    <name type="scientific">Streptomyces umbrinus</name>
    <dbReference type="NCBI Taxonomy" id="67370"/>
    <lineage>
        <taxon>Bacteria</taxon>
        <taxon>Bacillati</taxon>
        <taxon>Actinomycetota</taxon>
        <taxon>Actinomycetes</taxon>
        <taxon>Kitasatosporales</taxon>
        <taxon>Streptomycetaceae</taxon>
        <taxon>Streptomyces</taxon>
        <taxon>Streptomyces phaeochromogenes group</taxon>
    </lineage>
</organism>
<feature type="transmembrane region" description="Helical" evidence="2">
    <location>
        <begin position="59"/>
        <end position="85"/>
    </location>
</feature>
<evidence type="ECO:0000256" key="1">
    <source>
        <dbReference type="SAM" id="MobiDB-lite"/>
    </source>
</evidence>